<dbReference type="AlphaFoldDB" id="A0AAW2CDS2"/>
<organism evidence="1 2">
    <name type="scientific">Lithocarpus litseifolius</name>
    <dbReference type="NCBI Taxonomy" id="425828"/>
    <lineage>
        <taxon>Eukaryota</taxon>
        <taxon>Viridiplantae</taxon>
        <taxon>Streptophyta</taxon>
        <taxon>Embryophyta</taxon>
        <taxon>Tracheophyta</taxon>
        <taxon>Spermatophyta</taxon>
        <taxon>Magnoliopsida</taxon>
        <taxon>eudicotyledons</taxon>
        <taxon>Gunneridae</taxon>
        <taxon>Pentapetalae</taxon>
        <taxon>rosids</taxon>
        <taxon>fabids</taxon>
        <taxon>Fagales</taxon>
        <taxon>Fagaceae</taxon>
        <taxon>Lithocarpus</taxon>
    </lineage>
</organism>
<evidence type="ECO:0000313" key="1">
    <source>
        <dbReference type="EMBL" id="KAK9994545.1"/>
    </source>
</evidence>
<sequence>MEMEIEMEMRAREDIEIREDITPLIPPLSYALHCSFLHSHCYSCFSPLPLPLNSNYNNTKNHHHYYYCSPACTTTRVVSTEELYILQSHHHHPFSSDLRAALRFLQSHPNDRIAGLLTNCRKLLLLQKDDEFAATTTILEGAKAIATATATDTASASAALCLVLTNGVEVQDNDGHNLGIAVTHKTSHGSITAALPMLLTAFSSLHRHPVAPTPPSFGFFPNILS</sequence>
<dbReference type="Gene3D" id="2.170.270.10">
    <property type="entry name" value="SET domain"/>
    <property type="match status" value="1"/>
</dbReference>
<reference evidence="1 2" key="1">
    <citation type="submission" date="2024-01" db="EMBL/GenBank/DDBJ databases">
        <title>A telomere-to-telomere, gap-free genome of sweet tea (Lithocarpus litseifolius).</title>
        <authorList>
            <person name="Zhou J."/>
        </authorList>
    </citation>
    <scope>NUCLEOTIDE SEQUENCE [LARGE SCALE GENOMIC DNA]</scope>
    <source>
        <strain evidence="1">Zhou-2022a</strain>
        <tissue evidence="1">Leaf</tissue>
    </source>
</reference>
<keyword evidence="2" id="KW-1185">Reference proteome</keyword>
<accession>A0AAW2CDS2</accession>
<dbReference type="Proteomes" id="UP001459277">
    <property type="component" value="Unassembled WGS sequence"/>
</dbReference>
<dbReference type="Gene3D" id="1.10.220.160">
    <property type="match status" value="1"/>
</dbReference>
<protein>
    <submittedName>
        <fullName evidence="1">Uncharacterized protein</fullName>
    </submittedName>
</protein>
<dbReference type="PANTHER" id="PTHR47780:SF1">
    <property type="entry name" value="PROTEIN SET DOMAIN GROUP 41"/>
    <property type="match status" value="1"/>
</dbReference>
<name>A0AAW2CDS2_9ROSI</name>
<dbReference type="InterPro" id="IPR046341">
    <property type="entry name" value="SET_dom_sf"/>
</dbReference>
<dbReference type="PANTHER" id="PTHR47780">
    <property type="entry name" value="PROTEIN SET DOMAIN GROUP 41"/>
    <property type="match status" value="1"/>
</dbReference>
<evidence type="ECO:0000313" key="2">
    <source>
        <dbReference type="Proteomes" id="UP001459277"/>
    </source>
</evidence>
<comment type="caution">
    <text evidence="1">The sequence shown here is derived from an EMBL/GenBank/DDBJ whole genome shotgun (WGS) entry which is preliminary data.</text>
</comment>
<dbReference type="Gene3D" id="6.10.140.2220">
    <property type="match status" value="1"/>
</dbReference>
<dbReference type="EMBL" id="JAZDWU010000008">
    <property type="protein sequence ID" value="KAK9994545.1"/>
    <property type="molecule type" value="Genomic_DNA"/>
</dbReference>
<proteinExistence type="predicted"/>
<gene>
    <name evidence="1" type="ORF">SO802_024248</name>
</gene>